<dbReference type="Proteomes" id="UP001162891">
    <property type="component" value="Chromosome"/>
</dbReference>
<name>A0ABN6MUU3_9BACT</name>
<evidence type="ECO:0000313" key="2">
    <source>
        <dbReference type="Proteomes" id="UP001162891"/>
    </source>
</evidence>
<gene>
    <name evidence="1" type="ORF">AMOR_37400</name>
</gene>
<dbReference type="RefSeq" id="WP_248353211.1">
    <property type="nucleotide sequence ID" value="NZ_AP025591.1"/>
</dbReference>
<proteinExistence type="predicted"/>
<dbReference type="EMBL" id="AP025591">
    <property type="protein sequence ID" value="BDG04744.1"/>
    <property type="molecule type" value="Genomic_DNA"/>
</dbReference>
<reference evidence="2" key="1">
    <citation type="journal article" date="2022" name="Int. J. Syst. Evol. Microbiol.">
        <title>Anaeromyxobacter oryzae sp. nov., Anaeromyxobacter diazotrophicus sp. nov. and Anaeromyxobacter paludicola sp. nov., isolated from paddy soils.</title>
        <authorList>
            <person name="Itoh H."/>
            <person name="Xu Z."/>
            <person name="Mise K."/>
            <person name="Masuda Y."/>
            <person name="Ushijima N."/>
            <person name="Hayakawa C."/>
            <person name="Shiratori Y."/>
            <person name="Senoo K."/>
        </authorList>
    </citation>
    <scope>NUCLEOTIDE SEQUENCE [LARGE SCALE GENOMIC DNA]</scope>
    <source>
        <strain evidence="2">Red232</strain>
    </source>
</reference>
<accession>A0ABN6MUU3</accession>
<keyword evidence="2" id="KW-1185">Reference proteome</keyword>
<evidence type="ECO:0000313" key="1">
    <source>
        <dbReference type="EMBL" id="BDG04744.1"/>
    </source>
</evidence>
<protein>
    <submittedName>
        <fullName evidence="1">Uncharacterized protein</fullName>
    </submittedName>
</protein>
<organism evidence="1 2">
    <name type="scientific">Anaeromyxobacter oryzae</name>
    <dbReference type="NCBI Taxonomy" id="2918170"/>
    <lineage>
        <taxon>Bacteria</taxon>
        <taxon>Pseudomonadati</taxon>
        <taxon>Myxococcota</taxon>
        <taxon>Myxococcia</taxon>
        <taxon>Myxococcales</taxon>
        <taxon>Cystobacterineae</taxon>
        <taxon>Anaeromyxobacteraceae</taxon>
        <taxon>Anaeromyxobacter</taxon>
    </lineage>
</organism>
<sequence length="67" mass="6671">MTCNGSIPISYVTAGATFAAPSAGGVDCTAAFQLDRSILSSAELANAWKYDLQDGAATTGSVTVTGP</sequence>